<dbReference type="Proteomes" id="UP000279673">
    <property type="component" value="Unassembled WGS sequence"/>
</dbReference>
<dbReference type="Pfam" id="PF02424">
    <property type="entry name" value="ApbE"/>
    <property type="match status" value="1"/>
</dbReference>
<comment type="cofactor">
    <cofactor evidence="1">
        <name>Mg(2+)</name>
        <dbReference type="ChEBI" id="CHEBI:18420"/>
    </cofactor>
</comment>
<evidence type="ECO:0000256" key="10">
    <source>
        <dbReference type="ARBA" id="ARBA00048540"/>
    </source>
</evidence>
<protein>
    <recommendedName>
        <fullName evidence="3">FAD:protein FMN transferase</fullName>
        <ecNumber evidence="2">2.7.1.180</ecNumber>
    </recommendedName>
    <alternativeName>
        <fullName evidence="9">Flavin transferase</fullName>
    </alternativeName>
</protein>
<evidence type="ECO:0000313" key="12">
    <source>
        <dbReference type="EMBL" id="RLL61967.1"/>
    </source>
</evidence>
<accession>A0A421BJH1</accession>
<dbReference type="PANTHER" id="PTHR30040:SF2">
    <property type="entry name" value="FAD:PROTEIN FMN TRANSFERASE"/>
    <property type="match status" value="1"/>
</dbReference>
<keyword evidence="11" id="KW-0732">Signal</keyword>
<keyword evidence="13" id="KW-1185">Reference proteome</keyword>
<comment type="caution">
    <text evidence="12">The sequence shown here is derived from an EMBL/GenBank/DDBJ whole genome shotgun (WGS) entry which is preliminary data.</text>
</comment>
<dbReference type="InterPro" id="IPR024932">
    <property type="entry name" value="ApbE"/>
</dbReference>
<evidence type="ECO:0000256" key="8">
    <source>
        <dbReference type="ARBA" id="ARBA00022842"/>
    </source>
</evidence>
<dbReference type="Gene3D" id="3.10.520.10">
    <property type="entry name" value="ApbE-like domains"/>
    <property type="match status" value="1"/>
</dbReference>
<dbReference type="PANTHER" id="PTHR30040">
    <property type="entry name" value="THIAMINE BIOSYNTHESIS LIPOPROTEIN APBE"/>
    <property type="match status" value="1"/>
</dbReference>
<dbReference type="EMBL" id="RCHI01000025">
    <property type="protein sequence ID" value="RLL61967.1"/>
    <property type="molecule type" value="Genomic_DNA"/>
</dbReference>
<evidence type="ECO:0000313" key="13">
    <source>
        <dbReference type="Proteomes" id="UP000279673"/>
    </source>
</evidence>
<keyword evidence="4" id="KW-0285">Flavoprotein</keyword>
<keyword evidence="7" id="KW-0274">FAD</keyword>
<evidence type="ECO:0000256" key="2">
    <source>
        <dbReference type="ARBA" id="ARBA00011955"/>
    </source>
</evidence>
<feature type="chain" id="PRO_5039951920" description="FAD:protein FMN transferase" evidence="11">
    <location>
        <begin position="29"/>
        <end position="302"/>
    </location>
</feature>
<gene>
    <name evidence="12" type="ORF">DYS74_17390</name>
</gene>
<evidence type="ECO:0000256" key="3">
    <source>
        <dbReference type="ARBA" id="ARBA00016337"/>
    </source>
</evidence>
<sequence length="302" mass="31699">MPTIDRRRFLGIAAAFAGAALLARPAQAAVVWRGQALGAPTELILNHPDPARARILLGQVVAELARLERIFTLYRDDSDLVALNRKGVLAAPAPEMAAALRLCAHAHAATGGRFDPTVQPVWRAHAEGRDPAPLRDRVGFGRVVVGADRIVLPRGTQLTLNGMAQGFITDRITDLLRAGGAEHTLVDMGEIRAIGGRTVLEPWTVALEGGGSVALRDRAIATTEPSGFRFPDGTPHLIDPATGAARAAWARLAVIAPEAGLADALSTGFALADAETITAALAGLPGVEVRALDARGRETRFG</sequence>
<dbReference type="InterPro" id="IPR006311">
    <property type="entry name" value="TAT_signal"/>
</dbReference>
<evidence type="ECO:0000256" key="1">
    <source>
        <dbReference type="ARBA" id="ARBA00001946"/>
    </source>
</evidence>
<organism evidence="12 13">
    <name type="scientific">Paenirhodobacter hankyongi</name>
    <dbReference type="NCBI Taxonomy" id="2294033"/>
    <lineage>
        <taxon>Bacteria</taxon>
        <taxon>Pseudomonadati</taxon>
        <taxon>Pseudomonadota</taxon>
        <taxon>Alphaproteobacteria</taxon>
        <taxon>Rhodobacterales</taxon>
        <taxon>Rhodobacter group</taxon>
        <taxon>Paenirhodobacter</taxon>
    </lineage>
</organism>
<keyword evidence="8" id="KW-0460">Magnesium</keyword>
<dbReference type="GO" id="GO:0046872">
    <property type="term" value="F:metal ion binding"/>
    <property type="evidence" value="ECO:0007669"/>
    <property type="project" value="UniProtKB-KW"/>
</dbReference>
<dbReference type="InterPro" id="IPR003374">
    <property type="entry name" value="ApbE-like_sf"/>
</dbReference>
<dbReference type="SUPFAM" id="SSF143631">
    <property type="entry name" value="ApbE-like"/>
    <property type="match status" value="1"/>
</dbReference>
<keyword evidence="6" id="KW-0479">Metal-binding</keyword>
<dbReference type="AlphaFoldDB" id="A0A421BJH1"/>
<evidence type="ECO:0000256" key="7">
    <source>
        <dbReference type="ARBA" id="ARBA00022827"/>
    </source>
</evidence>
<evidence type="ECO:0000256" key="6">
    <source>
        <dbReference type="ARBA" id="ARBA00022723"/>
    </source>
</evidence>
<reference evidence="12 13" key="1">
    <citation type="submission" date="2018-10" db="EMBL/GenBank/DDBJ databases">
        <title>Rhodobacter sp . BO-81.</title>
        <authorList>
            <person name="Im W.T."/>
        </authorList>
    </citation>
    <scope>NUCLEOTIDE SEQUENCE [LARGE SCALE GENOMIC DNA]</scope>
    <source>
        <strain evidence="12 13">BO-81</strain>
    </source>
</reference>
<evidence type="ECO:0000256" key="5">
    <source>
        <dbReference type="ARBA" id="ARBA00022679"/>
    </source>
</evidence>
<proteinExistence type="predicted"/>
<dbReference type="PROSITE" id="PS51318">
    <property type="entry name" value="TAT"/>
    <property type="match status" value="1"/>
</dbReference>
<evidence type="ECO:0000256" key="9">
    <source>
        <dbReference type="ARBA" id="ARBA00031306"/>
    </source>
</evidence>
<dbReference type="RefSeq" id="WP_113901680.1">
    <property type="nucleotide sequence ID" value="NZ_RCHI01000025.1"/>
</dbReference>
<dbReference type="GO" id="GO:0016740">
    <property type="term" value="F:transferase activity"/>
    <property type="evidence" value="ECO:0007669"/>
    <property type="project" value="UniProtKB-KW"/>
</dbReference>
<evidence type="ECO:0000256" key="4">
    <source>
        <dbReference type="ARBA" id="ARBA00022630"/>
    </source>
</evidence>
<name>A0A421BJH1_9RHOB</name>
<dbReference type="EC" id="2.7.1.180" evidence="2"/>
<evidence type="ECO:0000256" key="11">
    <source>
        <dbReference type="SAM" id="SignalP"/>
    </source>
</evidence>
<keyword evidence="5 12" id="KW-0808">Transferase</keyword>
<feature type="signal peptide" evidence="11">
    <location>
        <begin position="1"/>
        <end position="28"/>
    </location>
</feature>
<comment type="catalytic activity">
    <reaction evidence="10">
        <text>L-threonyl-[protein] + FAD = FMN-L-threonyl-[protein] + AMP + H(+)</text>
        <dbReference type="Rhea" id="RHEA:36847"/>
        <dbReference type="Rhea" id="RHEA-COMP:11060"/>
        <dbReference type="Rhea" id="RHEA-COMP:11061"/>
        <dbReference type="ChEBI" id="CHEBI:15378"/>
        <dbReference type="ChEBI" id="CHEBI:30013"/>
        <dbReference type="ChEBI" id="CHEBI:57692"/>
        <dbReference type="ChEBI" id="CHEBI:74257"/>
        <dbReference type="ChEBI" id="CHEBI:456215"/>
        <dbReference type="EC" id="2.7.1.180"/>
    </reaction>
</comment>